<proteinExistence type="predicted"/>
<evidence type="ECO:0000313" key="2">
    <source>
        <dbReference type="Proteomes" id="UP001193081"/>
    </source>
</evidence>
<reference evidence="1 2" key="1">
    <citation type="submission" date="2021-03" db="EMBL/GenBank/DDBJ databases">
        <authorList>
            <person name="Grouzdev D.S."/>
        </authorList>
    </citation>
    <scope>NUCLEOTIDE SEQUENCE [LARGE SCALE GENOMIC DNA]</scope>
    <source>
        <strain evidence="1 2">M50-1</strain>
    </source>
</reference>
<dbReference type="Proteomes" id="UP001193081">
    <property type="component" value="Unassembled WGS sequence"/>
</dbReference>
<dbReference type="EMBL" id="SIJK02000016">
    <property type="protein sequence ID" value="MBP1466160.1"/>
    <property type="molecule type" value="Genomic_DNA"/>
</dbReference>
<gene>
    <name evidence="1" type="ORF">EYB53_010630</name>
</gene>
<name>A0ABS4D9R8_9CHLR</name>
<comment type="caution">
    <text evidence="1">The sequence shown here is derived from an EMBL/GenBank/DDBJ whole genome shotgun (WGS) entry which is preliminary data.</text>
</comment>
<accession>A0ABS4D9R8</accession>
<keyword evidence="2" id="KW-1185">Reference proteome</keyword>
<sequence>MKASSMNDPNRAAQFHQALLTTYQEALKIGYRPTRFLQLLNERGGVETARLILNQLISLMVSA</sequence>
<dbReference type="RefSeq" id="WP_135478168.1">
    <property type="nucleotide sequence ID" value="NZ_SIJK02000016.1"/>
</dbReference>
<protein>
    <submittedName>
        <fullName evidence="1">Uncharacterized protein</fullName>
    </submittedName>
</protein>
<organism evidence="1 2">
    <name type="scientific">Candidatus Chloroploca mongolica</name>
    <dbReference type="NCBI Taxonomy" id="2528176"/>
    <lineage>
        <taxon>Bacteria</taxon>
        <taxon>Bacillati</taxon>
        <taxon>Chloroflexota</taxon>
        <taxon>Chloroflexia</taxon>
        <taxon>Chloroflexales</taxon>
        <taxon>Chloroflexineae</taxon>
        <taxon>Oscillochloridaceae</taxon>
        <taxon>Candidatus Chloroploca</taxon>
    </lineage>
</organism>
<evidence type="ECO:0000313" key="1">
    <source>
        <dbReference type="EMBL" id="MBP1466160.1"/>
    </source>
</evidence>